<dbReference type="Gene3D" id="2.170.130.10">
    <property type="entry name" value="TonB-dependent receptor, plug domain"/>
    <property type="match status" value="1"/>
</dbReference>
<dbReference type="PANTHER" id="PTHR30069">
    <property type="entry name" value="TONB-DEPENDENT OUTER MEMBRANE RECEPTOR"/>
    <property type="match status" value="1"/>
</dbReference>
<evidence type="ECO:0000256" key="9">
    <source>
        <dbReference type="RuleBase" id="RU003357"/>
    </source>
</evidence>
<evidence type="ECO:0000313" key="13">
    <source>
        <dbReference type="EMBL" id="KVX01886.1"/>
    </source>
</evidence>
<dbReference type="GO" id="GO:0009279">
    <property type="term" value="C:cell outer membrane"/>
    <property type="evidence" value="ECO:0007669"/>
    <property type="project" value="UniProtKB-SubCell"/>
</dbReference>
<dbReference type="CDD" id="cd01347">
    <property type="entry name" value="ligand_gated_channel"/>
    <property type="match status" value="1"/>
</dbReference>
<evidence type="ECO:0000256" key="4">
    <source>
        <dbReference type="ARBA" id="ARBA00022692"/>
    </source>
</evidence>
<feature type="chain" id="PRO_5007125935" evidence="10">
    <location>
        <begin position="29"/>
        <end position="717"/>
    </location>
</feature>
<dbReference type="InterPro" id="IPR037066">
    <property type="entry name" value="Plug_dom_sf"/>
</dbReference>
<dbReference type="AlphaFoldDB" id="A0A106C0A9"/>
<dbReference type="EMBL" id="LRDC01000018">
    <property type="protein sequence ID" value="KVX01886.1"/>
    <property type="molecule type" value="Genomic_DNA"/>
</dbReference>
<evidence type="ECO:0000256" key="7">
    <source>
        <dbReference type="ARBA" id="ARBA00023237"/>
    </source>
</evidence>
<dbReference type="RefSeq" id="WP_059745778.1">
    <property type="nucleotide sequence ID" value="NZ_JBOZPT010000002.1"/>
</dbReference>
<feature type="signal peptide" evidence="10">
    <location>
        <begin position="1"/>
        <end position="28"/>
    </location>
</feature>
<dbReference type="SUPFAM" id="SSF56935">
    <property type="entry name" value="Porins"/>
    <property type="match status" value="1"/>
</dbReference>
<keyword evidence="10" id="KW-0732">Signal</keyword>
<protein>
    <submittedName>
        <fullName evidence="13">Ligand-gated channel protein</fullName>
    </submittedName>
</protein>
<feature type="domain" description="TonB-dependent receptor-like beta-barrel" evidence="11">
    <location>
        <begin position="233"/>
        <end position="682"/>
    </location>
</feature>
<dbReference type="InterPro" id="IPR000531">
    <property type="entry name" value="Beta-barrel_TonB"/>
</dbReference>
<dbReference type="GO" id="GO:0015344">
    <property type="term" value="F:siderophore uptake transmembrane transporter activity"/>
    <property type="evidence" value="ECO:0007669"/>
    <property type="project" value="TreeGrafter"/>
</dbReference>
<keyword evidence="4 8" id="KW-0812">Transmembrane</keyword>
<comment type="subcellular location">
    <subcellularLocation>
        <location evidence="1 8">Cell outer membrane</location>
        <topology evidence="1 8">Multi-pass membrane protein</topology>
    </subcellularLocation>
</comment>
<evidence type="ECO:0000256" key="5">
    <source>
        <dbReference type="ARBA" id="ARBA00023077"/>
    </source>
</evidence>
<keyword evidence="5 9" id="KW-0798">TonB box</keyword>
<dbReference type="PANTHER" id="PTHR30069:SF42">
    <property type="entry name" value="FERRIC AEROBACTIN RECEPTOR"/>
    <property type="match status" value="1"/>
</dbReference>
<comment type="similarity">
    <text evidence="8 9">Belongs to the TonB-dependent receptor family.</text>
</comment>
<name>A0A106C0A9_SHEFR</name>
<dbReference type="Gene3D" id="2.40.170.20">
    <property type="entry name" value="TonB-dependent receptor, beta-barrel domain"/>
    <property type="match status" value="1"/>
</dbReference>
<evidence type="ECO:0000256" key="3">
    <source>
        <dbReference type="ARBA" id="ARBA00022452"/>
    </source>
</evidence>
<evidence type="ECO:0000256" key="1">
    <source>
        <dbReference type="ARBA" id="ARBA00004571"/>
    </source>
</evidence>
<keyword evidence="2 8" id="KW-0813">Transport</keyword>
<dbReference type="Pfam" id="PF00593">
    <property type="entry name" value="TonB_dep_Rec_b-barrel"/>
    <property type="match status" value="1"/>
</dbReference>
<evidence type="ECO:0000259" key="12">
    <source>
        <dbReference type="Pfam" id="PF07715"/>
    </source>
</evidence>
<dbReference type="InterPro" id="IPR012910">
    <property type="entry name" value="Plug_dom"/>
</dbReference>
<evidence type="ECO:0000256" key="2">
    <source>
        <dbReference type="ARBA" id="ARBA00022448"/>
    </source>
</evidence>
<evidence type="ECO:0000256" key="6">
    <source>
        <dbReference type="ARBA" id="ARBA00023136"/>
    </source>
</evidence>
<reference evidence="13 14" key="1">
    <citation type="submission" date="2016-01" db="EMBL/GenBank/DDBJ databases">
        <title>Draft genome of the antarctic isolate Shewanella frigidimarina Ag06-30.</title>
        <authorList>
            <person name="Parmeciano Di Noto G."/>
            <person name="Vazquez S."/>
            <person name="Mac Cormack W."/>
            <person name="Iriarte A."/>
            <person name="Quiroga C."/>
        </authorList>
    </citation>
    <scope>NUCLEOTIDE SEQUENCE [LARGE SCALE GENOMIC DNA]</scope>
    <source>
        <strain evidence="13 14">Ag06-30</strain>
    </source>
</reference>
<feature type="domain" description="TonB-dependent receptor plug" evidence="12">
    <location>
        <begin position="56"/>
        <end position="159"/>
    </location>
</feature>
<gene>
    <name evidence="13" type="ORF">AWJ07_04735</name>
</gene>
<proteinExistence type="inferred from homology"/>
<evidence type="ECO:0000256" key="10">
    <source>
        <dbReference type="SAM" id="SignalP"/>
    </source>
</evidence>
<dbReference type="Pfam" id="PF07715">
    <property type="entry name" value="Plug"/>
    <property type="match status" value="1"/>
</dbReference>
<dbReference type="PROSITE" id="PS52016">
    <property type="entry name" value="TONB_DEPENDENT_REC_3"/>
    <property type="match status" value="1"/>
</dbReference>
<dbReference type="Proteomes" id="UP000055702">
    <property type="component" value="Unassembled WGS sequence"/>
</dbReference>
<evidence type="ECO:0000313" key="14">
    <source>
        <dbReference type="Proteomes" id="UP000055702"/>
    </source>
</evidence>
<dbReference type="GO" id="GO:0044718">
    <property type="term" value="P:siderophore transmembrane transport"/>
    <property type="evidence" value="ECO:0007669"/>
    <property type="project" value="TreeGrafter"/>
</dbReference>
<organism evidence="13">
    <name type="scientific">Shewanella frigidimarina</name>
    <dbReference type="NCBI Taxonomy" id="56812"/>
    <lineage>
        <taxon>Bacteria</taxon>
        <taxon>Pseudomonadati</taxon>
        <taxon>Pseudomonadota</taxon>
        <taxon>Gammaproteobacteria</taxon>
        <taxon>Alteromonadales</taxon>
        <taxon>Shewanellaceae</taxon>
        <taxon>Shewanella</taxon>
    </lineage>
</organism>
<comment type="caution">
    <text evidence="13">The sequence shown here is derived from an EMBL/GenBank/DDBJ whole genome shotgun (WGS) entry which is preliminary data.</text>
</comment>
<dbReference type="InterPro" id="IPR036942">
    <property type="entry name" value="Beta-barrel_TonB_sf"/>
</dbReference>
<accession>A0A106C0A9</accession>
<evidence type="ECO:0000259" key="11">
    <source>
        <dbReference type="Pfam" id="PF00593"/>
    </source>
</evidence>
<keyword evidence="6 8" id="KW-0472">Membrane</keyword>
<evidence type="ECO:0000256" key="8">
    <source>
        <dbReference type="PROSITE-ProRule" id="PRU01360"/>
    </source>
</evidence>
<dbReference type="InterPro" id="IPR039426">
    <property type="entry name" value="TonB-dep_rcpt-like"/>
</dbReference>
<sequence length="717" mass="78758">MLFKPSQLAIATHCALFLLVLPATHANAESSKQATENKASMERMIITGSRSAERIDEVPSSVTLIEQQTLERDMLVTSQLQNLLAFRVPGLAPSTGTSSNSGQNLRGRAALVMIDGVPQSTPLRNGQLGISSIDAGAIERIEVIKGATSIYGNGASGGIINYITKRASEDKARINVGVSSKFSAVKLQDSAGYRVDTSIDGTIEDFSYVFSAITEKTGLERDAEGDVIGLVYGLSETKSNNYFTKLGYQLDDDKSIQLTYNYYEAQQDADLIDVIGSVNSGEKTYAIENTSGIVKPGVPQGPRGNHNLMLKYVDQEIFINTQLTVDGYMQKIENMFFFSTALANPSEGYEGGQSIIKSEKKGLRINFASQIDWDNIESTFIYGIDALEDVSSQPLEDGRIWVPEMDMRNLAAYLQTKFVVADDWVFKAGIRQDSVDLSVEDYQTLKLCSTASTCSVPFDVTGGELNYDSTTYNVGLRYNMNPLFSPFISFSQGADISDIGRLLRSATVNDIALIRTEASIVDNYEVGFSGQIGDVTYEIAAYRSESELGTSNTFDATTGVYLPVRAPQKIWGYEAQLDYHVQDNLSTGLSYSWIEGKDTENDTYLDGSTISAPKFTAYVNWQPVEDANVGINYMYVGDRKRFEQVNGQYVGSQGPIEHYNVVNLASSYQINNWQLSLGVENLLNEDYFSARSQAYTYGGYNTKSLGTTINVGVKTSF</sequence>
<keyword evidence="3 8" id="KW-1134">Transmembrane beta strand</keyword>
<keyword evidence="7 8" id="KW-0998">Cell outer membrane</keyword>